<reference evidence="8" key="1">
    <citation type="submission" date="2021-11" db="EMBL/GenBank/DDBJ databases">
        <title>Streptomyces corallinus and Kineosporia corallina sp. nov., two new coral-derived marine actinobacteria.</title>
        <authorList>
            <person name="Buangrab K."/>
            <person name="Sutthacheep M."/>
            <person name="Yeemin T."/>
            <person name="Harunari E."/>
            <person name="Igarashi Y."/>
            <person name="Sripreechasak P."/>
            <person name="Kanchanasin P."/>
            <person name="Tanasupawat S."/>
            <person name="Phongsopitanun W."/>
        </authorList>
    </citation>
    <scope>NUCLEOTIDE SEQUENCE</scope>
    <source>
        <strain evidence="8">JCM 31032</strain>
    </source>
</reference>
<feature type="domain" description="RNA polymerase sigma-70 region 2" evidence="6">
    <location>
        <begin position="23"/>
        <end position="90"/>
    </location>
</feature>
<keyword evidence="4" id="KW-0238">DNA-binding</keyword>
<keyword evidence="9" id="KW-1185">Reference proteome</keyword>
<organism evidence="8 9">
    <name type="scientific">Kineosporia babensis</name>
    <dbReference type="NCBI Taxonomy" id="499548"/>
    <lineage>
        <taxon>Bacteria</taxon>
        <taxon>Bacillati</taxon>
        <taxon>Actinomycetota</taxon>
        <taxon>Actinomycetes</taxon>
        <taxon>Kineosporiales</taxon>
        <taxon>Kineosporiaceae</taxon>
        <taxon>Kineosporia</taxon>
    </lineage>
</organism>
<comment type="similarity">
    <text evidence="1">Belongs to the sigma-70 factor family. ECF subfamily.</text>
</comment>
<keyword evidence="2" id="KW-0805">Transcription regulation</keyword>
<dbReference type="InterPro" id="IPR036388">
    <property type="entry name" value="WH-like_DNA-bd_sf"/>
</dbReference>
<evidence type="ECO:0000256" key="1">
    <source>
        <dbReference type="ARBA" id="ARBA00010641"/>
    </source>
</evidence>
<sequence>MTATISVPAQFAPQESSVLLDALVVEHSRALLAYTESLVNDHYLAEDIVQETLIRAWRHAGGLNPAKGSVRGWLLTVARNLTIDRSRSATSRHERVASEALPAGVHPDHADLVVDSQATEDLLSELSPEHRDVIRFTCLYGFTAKETALMLGIPVGTVKSRRHYALTVLRRQVTADLTPVRSPRGLVPES</sequence>
<gene>
    <name evidence="8" type="ORF">LR394_27885</name>
</gene>
<dbReference type="PANTHER" id="PTHR43133">
    <property type="entry name" value="RNA POLYMERASE ECF-TYPE SIGMA FACTO"/>
    <property type="match status" value="1"/>
</dbReference>
<dbReference type="RefSeq" id="WP_231447527.1">
    <property type="nucleotide sequence ID" value="NZ_JAJOMB010000018.1"/>
</dbReference>
<dbReference type="AlphaFoldDB" id="A0A9X1NJ29"/>
<dbReference type="CDD" id="cd06171">
    <property type="entry name" value="Sigma70_r4"/>
    <property type="match status" value="1"/>
</dbReference>
<dbReference type="InterPro" id="IPR007630">
    <property type="entry name" value="RNA_pol_sigma70_r4"/>
</dbReference>
<dbReference type="InterPro" id="IPR039425">
    <property type="entry name" value="RNA_pol_sigma-70-like"/>
</dbReference>
<evidence type="ECO:0000259" key="7">
    <source>
        <dbReference type="Pfam" id="PF04545"/>
    </source>
</evidence>
<dbReference type="InterPro" id="IPR007627">
    <property type="entry name" value="RNA_pol_sigma70_r2"/>
</dbReference>
<dbReference type="SUPFAM" id="SSF88659">
    <property type="entry name" value="Sigma3 and sigma4 domains of RNA polymerase sigma factors"/>
    <property type="match status" value="1"/>
</dbReference>
<evidence type="ECO:0000313" key="9">
    <source>
        <dbReference type="Proteomes" id="UP001138997"/>
    </source>
</evidence>
<feature type="domain" description="RNA polymerase sigma-70 region 4" evidence="7">
    <location>
        <begin position="122"/>
        <end position="170"/>
    </location>
</feature>
<dbReference type="GO" id="GO:0003677">
    <property type="term" value="F:DNA binding"/>
    <property type="evidence" value="ECO:0007669"/>
    <property type="project" value="UniProtKB-KW"/>
</dbReference>
<evidence type="ECO:0000256" key="5">
    <source>
        <dbReference type="ARBA" id="ARBA00023163"/>
    </source>
</evidence>
<accession>A0A9X1NJ29</accession>
<dbReference type="Pfam" id="PF04542">
    <property type="entry name" value="Sigma70_r2"/>
    <property type="match status" value="1"/>
</dbReference>
<keyword evidence="3" id="KW-0731">Sigma factor</keyword>
<dbReference type="Gene3D" id="1.10.10.10">
    <property type="entry name" value="Winged helix-like DNA-binding domain superfamily/Winged helix DNA-binding domain"/>
    <property type="match status" value="1"/>
</dbReference>
<dbReference type="PANTHER" id="PTHR43133:SF52">
    <property type="entry name" value="ECF RNA POLYMERASE SIGMA FACTOR SIGL"/>
    <property type="match status" value="1"/>
</dbReference>
<dbReference type="InterPro" id="IPR013324">
    <property type="entry name" value="RNA_pol_sigma_r3/r4-like"/>
</dbReference>
<evidence type="ECO:0000256" key="2">
    <source>
        <dbReference type="ARBA" id="ARBA00023015"/>
    </source>
</evidence>
<comment type="caution">
    <text evidence="8">The sequence shown here is derived from an EMBL/GenBank/DDBJ whole genome shotgun (WGS) entry which is preliminary data.</text>
</comment>
<dbReference type="GO" id="GO:0006352">
    <property type="term" value="P:DNA-templated transcription initiation"/>
    <property type="evidence" value="ECO:0007669"/>
    <property type="project" value="InterPro"/>
</dbReference>
<dbReference type="EMBL" id="JAJOMB010000018">
    <property type="protein sequence ID" value="MCD5314729.1"/>
    <property type="molecule type" value="Genomic_DNA"/>
</dbReference>
<dbReference type="NCBIfam" id="TIGR02937">
    <property type="entry name" value="sigma70-ECF"/>
    <property type="match status" value="1"/>
</dbReference>
<evidence type="ECO:0000313" key="8">
    <source>
        <dbReference type="EMBL" id="MCD5314729.1"/>
    </source>
</evidence>
<dbReference type="InterPro" id="IPR014284">
    <property type="entry name" value="RNA_pol_sigma-70_dom"/>
</dbReference>
<dbReference type="Pfam" id="PF04545">
    <property type="entry name" value="Sigma70_r4"/>
    <property type="match status" value="1"/>
</dbReference>
<dbReference type="SUPFAM" id="SSF88946">
    <property type="entry name" value="Sigma2 domain of RNA polymerase sigma factors"/>
    <property type="match status" value="1"/>
</dbReference>
<evidence type="ECO:0000256" key="4">
    <source>
        <dbReference type="ARBA" id="ARBA00023125"/>
    </source>
</evidence>
<evidence type="ECO:0000256" key="3">
    <source>
        <dbReference type="ARBA" id="ARBA00023082"/>
    </source>
</evidence>
<dbReference type="Proteomes" id="UP001138997">
    <property type="component" value="Unassembled WGS sequence"/>
</dbReference>
<name>A0A9X1NJ29_9ACTN</name>
<dbReference type="Gene3D" id="1.10.1740.10">
    <property type="match status" value="1"/>
</dbReference>
<keyword evidence="5" id="KW-0804">Transcription</keyword>
<dbReference type="GO" id="GO:0016987">
    <property type="term" value="F:sigma factor activity"/>
    <property type="evidence" value="ECO:0007669"/>
    <property type="project" value="UniProtKB-KW"/>
</dbReference>
<proteinExistence type="inferred from homology"/>
<protein>
    <submittedName>
        <fullName evidence="8">Sigma-70 family RNA polymerase sigma factor</fullName>
    </submittedName>
</protein>
<evidence type="ECO:0000259" key="6">
    <source>
        <dbReference type="Pfam" id="PF04542"/>
    </source>
</evidence>
<dbReference type="InterPro" id="IPR013325">
    <property type="entry name" value="RNA_pol_sigma_r2"/>
</dbReference>